<evidence type="ECO:0000256" key="9">
    <source>
        <dbReference type="ARBA" id="ARBA00023012"/>
    </source>
</evidence>
<dbReference type="SMART" id="SM00388">
    <property type="entry name" value="HisKA"/>
    <property type="match status" value="1"/>
</dbReference>
<dbReference type="KEGG" id="cchl:FPL14_26525"/>
<dbReference type="GO" id="GO:0005886">
    <property type="term" value="C:plasma membrane"/>
    <property type="evidence" value="ECO:0007669"/>
    <property type="project" value="UniProtKB-SubCell"/>
</dbReference>
<evidence type="ECO:0000256" key="4">
    <source>
        <dbReference type="ARBA" id="ARBA00022553"/>
    </source>
</evidence>
<comment type="subcellular location">
    <subcellularLocation>
        <location evidence="2">Cell membrane</location>
        <topology evidence="2">Multi-pass membrane protein</topology>
    </subcellularLocation>
</comment>
<dbReference type="SUPFAM" id="SSF49785">
    <property type="entry name" value="Galactose-binding domain-like"/>
    <property type="match status" value="1"/>
</dbReference>
<keyword evidence="11" id="KW-0472">Membrane</keyword>
<feature type="domain" description="Histidine kinase" evidence="12">
    <location>
        <begin position="924"/>
        <end position="1024"/>
    </location>
</feature>
<feature type="transmembrane region" description="Helical" evidence="11">
    <location>
        <begin position="239"/>
        <end position="256"/>
    </location>
</feature>
<name>A0A7G5C7L5_9BACL</name>
<evidence type="ECO:0000259" key="13">
    <source>
        <dbReference type="PROSITE" id="PS50110"/>
    </source>
</evidence>
<evidence type="ECO:0000256" key="8">
    <source>
        <dbReference type="ARBA" id="ARBA00022840"/>
    </source>
</evidence>
<feature type="modified residue" description="4-aspartylphosphate" evidence="10">
    <location>
        <position position="746"/>
    </location>
</feature>
<evidence type="ECO:0000256" key="6">
    <source>
        <dbReference type="ARBA" id="ARBA00022741"/>
    </source>
</evidence>
<dbReference type="InterPro" id="IPR001789">
    <property type="entry name" value="Sig_transdc_resp-reg_receiver"/>
</dbReference>
<feature type="transmembrane region" description="Helical" evidence="11">
    <location>
        <begin position="305"/>
        <end position="326"/>
    </location>
</feature>
<evidence type="ECO:0000259" key="12">
    <source>
        <dbReference type="PROSITE" id="PS50109"/>
    </source>
</evidence>
<dbReference type="PRINTS" id="PR00344">
    <property type="entry name" value="BCTRLSENSOR"/>
</dbReference>
<feature type="domain" description="Response regulatory" evidence="13">
    <location>
        <begin position="697"/>
        <end position="813"/>
    </location>
</feature>
<dbReference type="CDD" id="cd17574">
    <property type="entry name" value="REC_OmpR"/>
    <property type="match status" value="1"/>
</dbReference>
<dbReference type="Gene3D" id="2.60.120.260">
    <property type="entry name" value="Galactose-binding domain-like"/>
    <property type="match status" value="1"/>
</dbReference>
<dbReference type="Pfam" id="PF06580">
    <property type="entry name" value="His_kinase"/>
    <property type="match status" value="1"/>
</dbReference>
<feature type="transmembrane region" description="Helical" evidence="11">
    <location>
        <begin position="332"/>
        <end position="353"/>
    </location>
</feature>
<dbReference type="Pfam" id="PF00512">
    <property type="entry name" value="HisKA"/>
    <property type="match status" value="1"/>
</dbReference>
<dbReference type="GO" id="GO:0000155">
    <property type="term" value="F:phosphorelay sensor kinase activity"/>
    <property type="evidence" value="ECO:0007669"/>
    <property type="project" value="InterPro"/>
</dbReference>
<reference evidence="14 15" key="1">
    <citation type="submission" date="2019-07" db="EMBL/GenBank/DDBJ databases">
        <authorList>
            <person name="Kim J.K."/>
            <person name="Cheong H.-M."/>
            <person name="Choi Y."/>
            <person name="Hwang K.J."/>
            <person name="Lee S."/>
            <person name="Choi C."/>
        </authorList>
    </citation>
    <scope>NUCLEOTIDE SEQUENCE [LARGE SCALE GENOMIC DNA]</scope>
    <source>
        <strain evidence="14 15">KS 22</strain>
    </source>
</reference>
<keyword evidence="9" id="KW-0902">Two-component regulatory system</keyword>
<dbReference type="InterPro" id="IPR008979">
    <property type="entry name" value="Galactose-bd-like_sf"/>
</dbReference>
<dbReference type="InterPro" id="IPR004358">
    <property type="entry name" value="Sig_transdc_His_kin-like_C"/>
</dbReference>
<dbReference type="PROSITE" id="PS50109">
    <property type="entry name" value="HIS_KIN"/>
    <property type="match status" value="2"/>
</dbReference>
<gene>
    <name evidence="14" type="ORF">FPL14_26525</name>
</gene>
<dbReference type="Gene3D" id="3.40.50.2300">
    <property type="match status" value="1"/>
</dbReference>
<feature type="domain" description="Histidine kinase" evidence="12">
    <location>
        <begin position="436"/>
        <end position="654"/>
    </location>
</feature>
<keyword evidence="11" id="KW-1133">Transmembrane helix</keyword>
<feature type="transmembrane region" description="Helical" evidence="11">
    <location>
        <begin position="360"/>
        <end position="377"/>
    </location>
</feature>
<dbReference type="SUPFAM" id="SSF55874">
    <property type="entry name" value="ATPase domain of HSP90 chaperone/DNA topoisomerase II/histidine kinase"/>
    <property type="match status" value="2"/>
</dbReference>
<dbReference type="AlphaFoldDB" id="A0A7G5C7L5"/>
<dbReference type="InterPro" id="IPR011623">
    <property type="entry name" value="7TMR_DISM_rcpt_extracell_dom1"/>
</dbReference>
<dbReference type="Gene3D" id="3.30.565.10">
    <property type="entry name" value="Histidine kinase-like ATPase, C-terminal domain"/>
    <property type="match status" value="2"/>
</dbReference>
<dbReference type="InterPro" id="IPR010559">
    <property type="entry name" value="Sig_transdc_His_kin_internal"/>
</dbReference>
<evidence type="ECO:0000313" key="15">
    <source>
        <dbReference type="Proteomes" id="UP000515679"/>
    </source>
</evidence>
<keyword evidence="5" id="KW-0808">Transferase</keyword>
<dbReference type="InterPro" id="IPR003594">
    <property type="entry name" value="HATPase_dom"/>
</dbReference>
<evidence type="ECO:0000256" key="11">
    <source>
        <dbReference type="SAM" id="Phobius"/>
    </source>
</evidence>
<evidence type="ECO:0000256" key="7">
    <source>
        <dbReference type="ARBA" id="ARBA00022777"/>
    </source>
</evidence>
<feature type="transmembrane region" description="Helical" evidence="11">
    <location>
        <begin position="389"/>
        <end position="406"/>
    </location>
</feature>
<keyword evidence="8" id="KW-0067">ATP-binding</keyword>
<keyword evidence="11" id="KW-0812">Transmembrane</keyword>
<evidence type="ECO:0000256" key="2">
    <source>
        <dbReference type="ARBA" id="ARBA00004651"/>
    </source>
</evidence>
<dbReference type="Proteomes" id="UP000515679">
    <property type="component" value="Chromosome"/>
</dbReference>
<dbReference type="InterPro" id="IPR011006">
    <property type="entry name" value="CheY-like_superfamily"/>
</dbReference>
<dbReference type="SUPFAM" id="SSF47384">
    <property type="entry name" value="Homodimeric domain of signal transducing histidine kinase"/>
    <property type="match status" value="1"/>
</dbReference>
<sequence>MKNRKVLLITIAFLMILTGIRLTWMALQAPPAHPHAVQGVLDLRGWNFDSKRSITLDGEWEFFPQRLIMQEGLDLENDLRPDYIQVPGKWKPSLSPDSSSQFGYGSYRLKILVDSAHQDQSYGFRMNRISNSSEFYVNGRLIAHAGKPSSHSAEYTPSSLPYTEFYTTDSDVLDIVIHVSNYSNPVRGGIVHAIKFGDGQAIENEKWFSIGAQLIVCFLFFLHAVYACILYFVGQPQKILLTFILLNICAILMTLTDNDRLLLTWFPINYTWAIKIQFLMLILIGMLLLRFVLQLIPEYSKVKTFKYFLVLSGLAVMLILMTPVTFTLQAGVFYFLILLVPGIIVSAIVLQSAAKGEKDIVFLMLGVTAISVNAIWGLFKGDIRTDVNYYPIDFIIAFLMLAAYWFKRFFRASLQTQQLADKLRKADKRKDDFLANTSHELRNPLHGMLNFAQSVLDTSADKLDADNTKKLETLITVGKRMTMLLNDLLELNRLKDSGIVLHAAPTRIQPLALGVMDMLRYMVESKPVHLSSAIPDDFPAVDADENRLIQILFNLVHNAVKFTNEGHVTIDSVIINGKAWISVLDSGIGMNEETLGRIFQPYEQADSGMTAVGGGLGLGLSISKQLVELHGGQLRVNSVLGKGTVFSFDLPVSDQFFLPGNIESAASLVAASGNDAQQSISEQPIEWPEARTTDKLSILAVDDDTVNLSVLVNILSPETYDVVTATSGEEALAMLDRSDWDLVISDVMMPRMSGYELSQAIRERYSVSELPILLLTARSRPEDIAAGFRSGANDYVTKPMDALELRSRVRALTELKQSVRERLRMEGAWLQAQIQPHFLFNTLTAVAALSEIDTLRMRALLEAFGNYLRSSFDFQNAEQLVPLKHELDLVRSYLYIEKERFEERLEVSWEVNEASFLRIPPLTIQPLVENAVRHGIMKRSRGGGIRIRVVEYEEYAEVSIKDNGVGIEPDKLKRIMDPQTGSAEKGIGLLNTDRRLKQIYGEGLHIRSVPNDGTTVTFRVRRQK</sequence>
<comment type="catalytic activity">
    <reaction evidence="1">
        <text>ATP + protein L-histidine = ADP + protein N-phospho-L-histidine.</text>
        <dbReference type="EC" id="2.7.13.3"/>
    </reaction>
</comment>
<dbReference type="Pfam" id="PF00072">
    <property type="entry name" value="Response_reg"/>
    <property type="match status" value="1"/>
</dbReference>
<dbReference type="FunFam" id="3.30.565.10:FF:000006">
    <property type="entry name" value="Sensor histidine kinase WalK"/>
    <property type="match status" value="1"/>
</dbReference>
<dbReference type="CDD" id="cd00082">
    <property type="entry name" value="HisKA"/>
    <property type="match status" value="1"/>
</dbReference>
<organism evidence="14 15">
    <name type="scientific">Cohnella cholangitidis</name>
    <dbReference type="NCBI Taxonomy" id="2598458"/>
    <lineage>
        <taxon>Bacteria</taxon>
        <taxon>Bacillati</taxon>
        <taxon>Bacillota</taxon>
        <taxon>Bacilli</taxon>
        <taxon>Bacillales</taxon>
        <taxon>Paenibacillaceae</taxon>
        <taxon>Cohnella</taxon>
    </lineage>
</organism>
<dbReference type="SMART" id="SM00387">
    <property type="entry name" value="HATPase_c"/>
    <property type="match status" value="2"/>
</dbReference>
<dbReference type="PROSITE" id="PS50110">
    <property type="entry name" value="RESPONSE_REGULATORY"/>
    <property type="match status" value="1"/>
</dbReference>
<evidence type="ECO:0000313" key="14">
    <source>
        <dbReference type="EMBL" id="QMV45199.1"/>
    </source>
</evidence>
<feature type="transmembrane region" description="Helical" evidence="11">
    <location>
        <begin position="207"/>
        <end position="232"/>
    </location>
</feature>
<dbReference type="InterPro" id="IPR003661">
    <property type="entry name" value="HisK_dim/P_dom"/>
</dbReference>
<dbReference type="EMBL" id="CP041969">
    <property type="protein sequence ID" value="QMV45199.1"/>
    <property type="molecule type" value="Genomic_DNA"/>
</dbReference>
<dbReference type="EC" id="2.7.13.3" evidence="3"/>
<dbReference type="InterPro" id="IPR005467">
    <property type="entry name" value="His_kinase_dom"/>
</dbReference>
<dbReference type="GO" id="GO:0005524">
    <property type="term" value="F:ATP binding"/>
    <property type="evidence" value="ECO:0007669"/>
    <property type="project" value="UniProtKB-KW"/>
</dbReference>
<dbReference type="InterPro" id="IPR036890">
    <property type="entry name" value="HATPase_C_sf"/>
</dbReference>
<protein>
    <recommendedName>
        <fullName evidence="3">histidine kinase</fullName>
        <ecNumber evidence="3">2.7.13.3</ecNumber>
    </recommendedName>
</protein>
<proteinExistence type="predicted"/>
<dbReference type="PANTHER" id="PTHR43547:SF2">
    <property type="entry name" value="HYBRID SIGNAL TRANSDUCTION HISTIDINE KINASE C"/>
    <property type="match status" value="1"/>
</dbReference>
<evidence type="ECO:0000256" key="1">
    <source>
        <dbReference type="ARBA" id="ARBA00000085"/>
    </source>
</evidence>
<dbReference type="InterPro" id="IPR036097">
    <property type="entry name" value="HisK_dim/P_sf"/>
</dbReference>
<dbReference type="Pfam" id="PF07695">
    <property type="entry name" value="7TMR-DISM_7TM"/>
    <property type="match status" value="1"/>
</dbReference>
<evidence type="ECO:0000256" key="3">
    <source>
        <dbReference type="ARBA" id="ARBA00012438"/>
    </source>
</evidence>
<keyword evidence="6" id="KW-0547">Nucleotide-binding</keyword>
<keyword evidence="15" id="KW-1185">Reference proteome</keyword>
<feature type="transmembrane region" description="Helical" evidence="11">
    <location>
        <begin position="276"/>
        <end position="293"/>
    </location>
</feature>
<keyword evidence="4 10" id="KW-0597">Phosphoprotein</keyword>
<dbReference type="Pfam" id="PF02518">
    <property type="entry name" value="HATPase_c"/>
    <property type="match status" value="2"/>
</dbReference>
<dbReference type="SMART" id="SM00448">
    <property type="entry name" value="REC"/>
    <property type="match status" value="1"/>
</dbReference>
<keyword evidence="7" id="KW-0418">Kinase</keyword>
<accession>A0A7G5C7L5</accession>
<evidence type="ECO:0000256" key="5">
    <source>
        <dbReference type="ARBA" id="ARBA00022679"/>
    </source>
</evidence>
<dbReference type="Gene3D" id="1.10.287.130">
    <property type="match status" value="1"/>
</dbReference>
<dbReference type="PANTHER" id="PTHR43547">
    <property type="entry name" value="TWO-COMPONENT HISTIDINE KINASE"/>
    <property type="match status" value="1"/>
</dbReference>
<evidence type="ECO:0000256" key="10">
    <source>
        <dbReference type="PROSITE-ProRule" id="PRU00169"/>
    </source>
</evidence>
<dbReference type="SUPFAM" id="SSF52172">
    <property type="entry name" value="CheY-like"/>
    <property type="match status" value="1"/>
</dbReference>